<accession>A0ABV5CYT5</accession>
<keyword evidence="1" id="KW-0547">Nucleotide-binding</keyword>
<dbReference type="NCBIfam" id="TIGR04187">
    <property type="entry name" value="GRASP_SAV_5884"/>
    <property type="match status" value="1"/>
</dbReference>
<protein>
    <submittedName>
        <fullName evidence="3">ATP-grasp ribosomal peptide maturase</fullName>
    </submittedName>
</protein>
<dbReference type="Gene3D" id="3.30.470.20">
    <property type="entry name" value="ATP-grasp fold, B domain"/>
    <property type="match status" value="1"/>
</dbReference>
<dbReference type="EMBL" id="JBCGDC010000120">
    <property type="protein sequence ID" value="MFB6397050.1"/>
    <property type="molecule type" value="Genomic_DNA"/>
</dbReference>
<dbReference type="SUPFAM" id="SSF56059">
    <property type="entry name" value="Glutathione synthetase ATP-binding domain-like"/>
    <property type="match status" value="1"/>
</dbReference>
<dbReference type="RefSeq" id="WP_375736268.1">
    <property type="nucleotide sequence ID" value="NZ_JBCGDC010000120.1"/>
</dbReference>
<dbReference type="PANTHER" id="PTHR21621">
    <property type="entry name" value="RIBOSOMAL PROTEIN S6 MODIFICATION PROTEIN"/>
    <property type="match status" value="1"/>
</dbReference>
<name>A0ABV5CYT5_9ACTN</name>
<dbReference type="Proteomes" id="UP001582793">
    <property type="component" value="Unassembled WGS sequence"/>
</dbReference>
<dbReference type="Pfam" id="PF21068">
    <property type="entry name" value="ATPgraspMvdD"/>
    <property type="match status" value="1"/>
</dbReference>
<feature type="domain" description="ATP-grasp" evidence="2">
    <location>
        <begin position="132"/>
        <end position="318"/>
    </location>
</feature>
<keyword evidence="1" id="KW-0067">ATP-binding</keyword>
<evidence type="ECO:0000256" key="1">
    <source>
        <dbReference type="PROSITE-ProRule" id="PRU00409"/>
    </source>
</evidence>
<dbReference type="PROSITE" id="PS50975">
    <property type="entry name" value="ATP_GRASP"/>
    <property type="match status" value="1"/>
</dbReference>
<evidence type="ECO:0000313" key="3">
    <source>
        <dbReference type="EMBL" id="MFB6397050.1"/>
    </source>
</evidence>
<organism evidence="3 4">
    <name type="scientific">Polymorphospora lycopeni</name>
    <dbReference type="NCBI Taxonomy" id="3140240"/>
    <lineage>
        <taxon>Bacteria</taxon>
        <taxon>Bacillati</taxon>
        <taxon>Actinomycetota</taxon>
        <taxon>Actinomycetes</taxon>
        <taxon>Micromonosporales</taxon>
        <taxon>Micromonosporaceae</taxon>
        <taxon>Polymorphospora</taxon>
    </lineage>
</organism>
<dbReference type="PANTHER" id="PTHR21621:SF0">
    <property type="entry name" value="BETA-CITRYLGLUTAMATE SYNTHASE B-RELATED"/>
    <property type="match status" value="1"/>
</dbReference>
<evidence type="ECO:0000259" key="2">
    <source>
        <dbReference type="PROSITE" id="PS50975"/>
    </source>
</evidence>
<dbReference type="InterPro" id="IPR048936">
    <property type="entry name" value="MvdD-like_ATPgrasp"/>
</dbReference>
<proteinExistence type="predicted"/>
<dbReference type="InterPro" id="IPR011761">
    <property type="entry name" value="ATP-grasp"/>
</dbReference>
<dbReference type="InterPro" id="IPR026449">
    <property type="entry name" value="GRASP_SAV_5884"/>
</dbReference>
<gene>
    <name evidence="3" type="primary">tgmB</name>
    <name evidence="3" type="ORF">AAFH96_28680</name>
</gene>
<keyword evidence="4" id="KW-1185">Reference proteome</keyword>
<evidence type="ECO:0000313" key="4">
    <source>
        <dbReference type="Proteomes" id="UP001582793"/>
    </source>
</evidence>
<reference evidence="3 4" key="1">
    <citation type="submission" date="2024-04" db="EMBL/GenBank/DDBJ databases">
        <title>Polymorphospora sp. isolated from Baiyangdian Lake in Xiong'an New Area.</title>
        <authorList>
            <person name="Zhang X."/>
            <person name="Liu J."/>
        </authorList>
    </citation>
    <scope>NUCLEOTIDE SEQUENCE [LARGE SCALE GENOMIC DNA]</scope>
    <source>
        <strain evidence="3 4">2-325</strain>
    </source>
</reference>
<sequence length="323" mass="34691">MDTSGTVLVLTCAEDPTADAVIAELSRRNACVARMDTGDFPTALALTATTVGGCWTGRLATDDTHVDLAEVSSVYFRRPTRFRLPAGMSPADEVFAAVEARHGFGGLLAALDVLWVNQPIRQAAAEYKPLQLATAANCGLRIPSTLLTNQHTEVRDFAEQVDGPVVCKQLSSLVFSKNDEMRVTYTTVIDPAAIDPAAIAATAHLIQEFVPKAYEARVTVVGRTPIGVAVRSTSAAGRIDWRSDYDALTYTRIDVPATVTQGVNRFLDALGLQYGAFDFVITPDGDWVMLECNPAGQWLWLEHETGAPIAAALADLLTQGPAR</sequence>
<comment type="caution">
    <text evidence="3">The sequence shown here is derived from an EMBL/GenBank/DDBJ whole genome shotgun (WGS) entry which is preliminary data.</text>
</comment>